<dbReference type="STRING" id="69004.A0A182QST2"/>
<proteinExistence type="inferred from homology"/>
<dbReference type="EMBL" id="AXCN02000191">
    <property type="status" value="NOT_ANNOTATED_CDS"/>
    <property type="molecule type" value="Genomic_DNA"/>
</dbReference>
<dbReference type="SMART" id="SM00020">
    <property type="entry name" value="Tryp_SPc"/>
    <property type="match status" value="2"/>
</dbReference>
<dbReference type="Pfam" id="PF00089">
    <property type="entry name" value="Trypsin"/>
    <property type="match status" value="4"/>
</dbReference>
<dbReference type="VEuPathDB" id="VectorBase:AFAF016111"/>
<dbReference type="Gene3D" id="2.40.10.10">
    <property type="entry name" value="Trypsin-like serine proteases"/>
    <property type="match status" value="4"/>
</dbReference>
<keyword evidence="5" id="KW-1185">Reference proteome</keyword>
<dbReference type="PROSITE" id="PS00134">
    <property type="entry name" value="TRYPSIN_HIS"/>
    <property type="match status" value="2"/>
</dbReference>
<evidence type="ECO:0000259" key="3">
    <source>
        <dbReference type="PROSITE" id="PS50240"/>
    </source>
</evidence>
<evidence type="ECO:0000313" key="5">
    <source>
        <dbReference type="Proteomes" id="UP000075886"/>
    </source>
</evidence>
<dbReference type="PRINTS" id="PR00722">
    <property type="entry name" value="CHYMOTRYPSIN"/>
</dbReference>
<dbReference type="SUPFAM" id="SSF50494">
    <property type="entry name" value="Trypsin-like serine proteases"/>
    <property type="match status" value="4"/>
</dbReference>
<dbReference type="CDD" id="cd00190">
    <property type="entry name" value="Tryp_SPc"/>
    <property type="match status" value="2"/>
</dbReference>
<name>A0A182QST2_9DIPT</name>
<dbReference type="InterPro" id="IPR051333">
    <property type="entry name" value="CLIP_Serine_Protease"/>
</dbReference>
<dbReference type="Proteomes" id="UP000075886">
    <property type="component" value="Unassembled WGS sequence"/>
</dbReference>
<dbReference type="InterPro" id="IPR001314">
    <property type="entry name" value="Peptidase_S1A"/>
</dbReference>
<feature type="domain" description="Peptidase S1" evidence="3">
    <location>
        <begin position="763"/>
        <end position="875"/>
    </location>
</feature>
<keyword evidence="1" id="KW-1015">Disulfide bond</keyword>
<dbReference type="FunFam" id="2.40.10.10:FF:000068">
    <property type="entry name" value="transmembrane protease serine 2"/>
    <property type="match status" value="3"/>
</dbReference>
<dbReference type="GO" id="GO:0006508">
    <property type="term" value="P:proteolysis"/>
    <property type="evidence" value="ECO:0007669"/>
    <property type="project" value="InterPro"/>
</dbReference>
<protein>
    <recommendedName>
        <fullName evidence="3">Peptidase S1 domain-containing protein</fullName>
    </recommendedName>
</protein>
<evidence type="ECO:0000256" key="2">
    <source>
        <dbReference type="ARBA" id="ARBA00024195"/>
    </source>
</evidence>
<dbReference type="PROSITE" id="PS50240">
    <property type="entry name" value="TRYPSIN_DOM"/>
    <property type="match status" value="3"/>
</dbReference>
<dbReference type="PANTHER" id="PTHR24260">
    <property type="match status" value="1"/>
</dbReference>
<reference evidence="4" key="2">
    <citation type="submission" date="2020-05" db="UniProtKB">
        <authorList>
            <consortium name="EnsemblMetazoa"/>
        </authorList>
    </citation>
    <scope>IDENTIFICATION</scope>
    <source>
        <strain evidence="4">FAR1</strain>
    </source>
</reference>
<reference evidence="5" key="1">
    <citation type="submission" date="2014-01" db="EMBL/GenBank/DDBJ databases">
        <title>The Genome Sequence of Anopheles farauti FAR1 (V2).</title>
        <authorList>
            <consortium name="The Broad Institute Genomics Platform"/>
            <person name="Neafsey D.E."/>
            <person name="Besansky N."/>
            <person name="Howell P."/>
            <person name="Walton C."/>
            <person name="Young S.K."/>
            <person name="Zeng Q."/>
            <person name="Gargeya S."/>
            <person name="Fitzgerald M."/>
            <person name="Haas B."/>
            <person name="Abouelleil A."/>
            <person name="Allen A.W."/>
            <person name="Alvarado L."/>
            <person name="Arachchi H.M."/>
            <person name="Berlin A.M."/>
            <person name="Chapman S.B."/>
            <person name="Gainer-Dewar J."/>
            <person name="Goldberg J."/>
            <person name="Griggs A."/>
            <person name="Gujja S."/>
            <person name="Hansen M."/>
            <person name="Howarth C."/>
            <person name="Imamovic A."/>
            <person name="Ireland A."/>
            <person name="Larimer J."/>
            <person name="McCowan C."/>
            <person name="Murphy C."/>
            <person name="Pearson M."/>
            <person name="Poon T.W."/>
            <person name="Priest M."/>
            <person name="Roberts A."/>
            <person name="Saif S."/>
            <person name="Shea T."/>
            <person name="Sisk P."/>
            <person name="Sykes S."/>
            <person name="Wortman J."/>
            <person name="Nusbaum C."/>
            <person name="Birren B."/>
        </authorList>
    </citation>
    <scope>NUCLEOTIDE SEQUENCE [LARGE SCALE GENOMIC DNA]</scope>
    <source>
        <strain evidence="5">FAR1</strain>
    </source>
</reference>
<feature type="domain" description="Peptidase S1" evidence="3">
    <location>
        <begin position="40"/>
        <end position="303"/>
    </location>
</feature>
<dbReference type="InterPro" id="IPR009003">
    <property type="entry name" value="Peptidase_S1_PA"/>
</dbReference>
<sequence>MNHRRDVLVGVERIFASTACSSGRKCSSCGVRKVKNVILILGGQNVSAGKWPWHATIMHETGDSFKVACGGSIIDRYTILTAAHCLYNNRGLMPLNRLSVHVGRTRLDVDDSRSRSYAPERFLLHPEYKQSRVKDDIALIKLAGEIEMSDFVQPVCLPSVENIREEVIGRKGFVVGYGISDADRISDYLLDAEVPVVDRWSCLESNRETLSSQLFSTMLCAGTRDGIGPCNGDSGGGLFFRSGSVWYIRGIVSFAPNLDGVASSGSFAAPWVTTVEYVGEERSSSDSECQAYLITEWHLLTLASCVEDVEENEREIYVRLRKFNVPGLPKPQIRYIEKITTHEQYDKSTYANDIALLKLRKKVNVEDGFVSTICLGSLAITDGEWHTYELGGKIRNTTRVDGVTPIPFGSRTCRQKYGEQNIDLPDDASLVCFAHISRLLVPITHIAVPVTVTTYWSGEMHLIACGVRKVKYNNLILGGQRATAGKWPWHATITHRTKDTVQQVVCGGTIIDKYTILTAAHCLYTQHGAIARNRLLVHVGRTQLSVVDDRTRSYAPERFIIHPGYEQQHVKDDIALVKLVEEIEMSAFIQPVCLWSAETFPGAVVGRKGYAIGFGLNDADEASDYLLDAEVPVVDLWHCLESNRDAFGQHLARTMLCAGARDGVGPCNGDSGGGLFFRFGTVWFIRGIVSFAPNLDGVTKCDPTQYTVYTDVDKYLDNDTLITPVRASVKPDEPHAKINAEGCGMEASLYEQARSVDGVFGSPWTTIIEYVGIDYRRQNECHAYLITEWHLLTAASCVQDVVENEQEIFVRLGNFNISGLPKSQIRYVEKVSVHRRYNKPVHANDIALLKLRKKVHVRDGIVNPICLPTAHEHWR</sequence>
<feature type="domain" description="Peptidase S1" evidence="3">
    <location>
        <begin position="476"/>
        <end position="717"/>
    </location>
</feature>
<dbReference type="PANTHER" id="PTHR24260:SF136">
    <property type="entry name" value="GH08193P-RELATED"/>
    <property type="match status" value="1"/>
</dbReference>
<dbReference type="InterPro" id="IPR018114">
    <property type="entry name" value="TRYPSIN_HIS"/>
</dbReference>
<comment type="similarity">
    <text evidence="2">Belongs to the peptidase S1 family. CLIP subfamily.</text>
</comment>
<evidence type="ECO:0000313" key="4">
    <source>
        <dbReference type="EnsemblMetazoa" id="AFAF016111-PA"/>
    </source>
</evidence>
<organism evidence="4 5">
    <name type="scientific">Anopheles farauti</name>
    <dbReference type="NCBI Taxonomy" id="69004"/>
    <lineage>
        <taxon>Eukaryota</taxon>
        <taxon>Metazoa</taxon>
        <taxon>Ecdysozoa</taxon>
        <taxon>Arthropoda</taxon>
        <taxon>Hexapoda</taxon>
        <taxon>Insecta</taxon>
        <taxon>Pterygota</taxon>
        <taxon>Neoptera</taxon>
        <taxon>Endopterygota</taxon>
        <taxon>Diptera</taxon>
        <taxon>Nematocera</taxon>
        <taxon>Culicoidea</taxon>
        <taxon>Culicidae</taxon>
        <taxon>Anophelinae</taxon>
        <taxon>Anopheles</taxon>
    </lineage>
</organism>
<dbReference type="AlphaFoldDB" id="A0A182QST2"/>
<accession>A0A182QST2</accession>
<dbReference type="GO" id="GO:0004252">
    <property type="term" value="F:serine-type endopeptidase activity"/>
    <property type="evidence" value="ECO:0007669"/>
    <property type="project" value="InterPro"/>
</dbReference>
<dbReference type="InterPro" id="IPR001254">
    <property type="entry name" value="Trypsin_dom"/>
</dbReference>
<dbReference type="InterPro" id="IPR043504">
    <property type="entry name" value="Peptidase_S1_PA_chymotrypsin"/>
</dbReference>
<dbReference type="EnsemblMetazoa" id="AFAF016111-RA">
    <property type="protein sequence ID" value="AFAF016111-PA"/>
    <property type="gene ID" value="AFAF016111"/>
</dbReference>
<evidence type="ECO:0000256" key="1">
    <source>
        <dbReference type="ARBA" id="ARBA00023157"/>
    </source>
</evidence>